<comment type="caution">
    <text evidence="2">The sequence shown here is derived from an EMBL/GenBank/DDBJ whole genome shotgun (WGS) entry which is preliminary data.</text>
</comment>
<proteinExistence type="predicted"/>
<dbReference type="AlphaFoldDB" id="A0AA38XMX2"/>
<evidence type="ECO:0000256" key="1">
    <source>
        <dbReference type="SAM" id="MobiDB-lite"/>
    </source>
</evidence>
<feature type="region of interest" description="Disordered" evidence="1">
    <location>
        <begin position="1"/>
        <end position="126"/>
    </location>
</feature>
<feature type="compositionally biased region" description="Low complexity" evidence="1">
    <location>
        <begin position="98"/>
        <end position="110"/>
    </location>
</feature>
<dbReference type="EMBL" id="JAPDRK010000001">
    <property type="protein sequence ID" value="KAJ9616367.1"/>
    <property type="molecule type" value="Genomic_DNA"/>
</dbReference>
<feature type="compositionally biased region" description="Basic residues" evidence="1">
    <location>
        <begin position="1"/>
        <end position="11"/>
    </location>
</feature>
<feature type="compositionally biased region" description="Basic and acidic residues" evidence="1">
    <location>
        <begin position="74"/>
        <end position="97"/>
    </location>
</feature>
<dbReference type="Proteomes" id="UP001172673">
    <property type="component" value="Unassembled WGS sequence"/>
</dbReference>
<evidence type="ECO:0000313" key="3">
    <source>
        <dbReference type="Proteomes" id="UP001172673"/>
    </source>
</evidence>
<keyword evidence="3" id="KW-1185">Reference proteome</keyword>
<feature type="compositionally biased region" description="Basic and acidic residues" evidence="1">
    <location>
        <begin position="12"/>
        <end position="40"/>
    </location>
</feature>
<sequence>MPPKKAVKGKAKKDDPKLPSRNKNEDKAIATDQEQTKEMAAEEEAEADNNKMAEEPEPYPESKANQPQAEAEAEEKANGESQDKTNAHAGQKRKEPPTKAAKAKPNAKAPRQGSRSSARNKDNPASPKQLLNFLLSADALPYCFPEDELDDAKQSKTYKCYSLTSPTSLTPFEHLICSHLLSKPLSHKLGMRSIRTLLNKPFNFNSAEAVAKAGEKRVWEALEAARTQHRQKTATYIFGTAESYADSETMFKLADEANKAGPQGVIEHIKSTVPGLGQIGGEIFCRRIQCVDGWGDALWPYADSKSIDALNEIGIPVKDAEDLQSAIEREVNWDKVGDMGLHERDLSRGNLVGEDEETQVQAEFVVALERAVGCVLEGKVKELREAAAKA</sequence>
<reference evidence="2" key="1">
    <citation type="submission" date="2022-10" db="EMBL/GenBank/DDBJ databases">
        <title>Culturing micro-colonial fungi from biological soil crusts in the Mojave desert and describing Neophaeococcomyces mojavensis, and introducing the new genera and species Taxawa tesnikishii.</title>
        <authorList>
            <person name="Kurbessoian T."/>
            <person name="Stajich J.E."/>
        </authorList>
    </citation>
    <scope>NUCLEOTIDE SEQUENCE</scope>
    <source>
        <strain evidence="2">TK_41</strain>
    </source>
</reference>
<accession>A0AA38XMX2</accession>
<gene>
    <name evidence="2" type="ORF">H2200_000085</name>
</gene>
<name>A0AA38XMX2_9EURO</name>
<organism evidence="2 3">
    <name type="scientific">Cladophialophora chaetospira</name>
    <dbReference type="NCBI Taxonomy" id="386627"/>
    <lineage>
        <taxon>Eukaryota</taxon>
        <taxon>Fungi</taxon>
        <taxon>Dikarya</taxon>
        <taxon>Ascomycota</taxon>
        <taxon>Pezizomycotina</taxon>
        <taxon>Eurotiomycetes</taxon>
        <taxon>Chaetothyriomycetidae</taxon>
        <taxon>Chaetothyriales</taxon>
        <taxon>Herpotrichiellaceae</taxon>
        <taxon>Cladophialophora</taxon>
    </lineage>
</organism>
<protein>
    <submittedName>
        <fullName evidence="2">Uncharacterized protein</fullName>
    </submittedName>
</protein>
<evidence type="ECO:0000313" key="2">
    <source>
        <dbReference type="EMBL" id="KAJ9616367.1"/>
    </source>
</evidence>